<dbReference type="STRING" id="318161.Sden_1318"/>
<keyword evidence="2" id="KW-1185">Reference proteome</keyword>
<accession>Q12PM2</accession>
<sequence length="111" mass="13023">MNDNYAIALDDINSELTKILLQLEVTPAEDQGTELLVSNLHELVLQRQICLDELIKNESITDRGYLEKQWQLTQTYLDEVKKAMLHRRDLLVLGQKNRRQINVYKNIDSNR</sequence>
<evidence type="ECO:0008006" key="3">
    <source>
        <dbReference type="Google" id="ProtNLM"/>
    </source>
</evidence>
<evidence type="ECO:0000313" key="1">
    <source>
        <dbReference type="EMBL" id="ABE54604.1"/>
    </source>
</evidence>
<dbReference type="eggNOG" id="ENOG5030C0K">
    <property type="taxonomic scope" value="Bacteria"/>
</dbReference>
<name>Q12PM2_SHEDO</name>
<dbReference type="HOGENOM" id="CLU_168307_0_0_6"/>
<dbReference type="AlphaFoldDB" id="Q12PM2"/>
<gene>
    <name evidence="1" type="ordered locus">Sden_1318</name>
</gene>
<proteinExistence type="predicted"/>
<evidence type="ECO:0000313" key="2">
    <source>
        <dbReference type="Proteomes" id="UP000001982"/>
    </source>
</evidence>
<protein>
    <recommendedName>
        <fullName evidence="3">Flagellar protein FliT</fullName>
    </recommendedName>
</protein>
<reference evidence="1 2" key="1">
    <citation type="submission" date="2006-03" db="EMBL/GenBank/DDBJ databases">
        <title>Complete sequence of Shewanella denitrificans OS217.</title>
        <authorList>
            <consortium name="US DOE Joint Genome Institute"/>
            <person name="Copeland A."/>
            <person name="Lucas S."/>
            <person name="Lapidus A."/>
            <person name="Barry K."/>
            <person name="Detter J.C."/>
            <person name="Glavina del Rio T."/>
            <person name="Hammon N."/>
            <person name="Israni S."/>
            <person name="Dalin E."/>
            <person name="Tice H."/>
            <person name="Pitluck S."/>
            <person name="Brettin T."/>
            <person name="Bruce D."/>
            <person name="Han C."/>
            <person name="Tapia R."/>
            <person name="Gilna P."/>
            <person name="Kiss H."/>
            <person name="Schmutz J."/>
            <person name="Larimer F."/>
            <person name="Land M."/>
            <person name="Hauser L."/>
            <person name="Kyrpides N."/>
            <person name="Lykidis A."/>
            <person name="Richardson P."/>
        </authorList>
    </citation>
    <scope>NUCLEOTIDE SEQUENCE [LARGE SCALE GENOMIC DNA]</scope>
    <source>
        <strain evidence="2">OS217 / ATCC BAA-1090 / DSM 15013</strain>
    </source>
</reference>
<dbReference type="RefSeq" id="WP_011495763.1">
    <property type="nucleotide sequence ID" value="NC_007954.1"/>
</dbReference>
<dbReference type="Proteomes" id="UP000001982">
    <property type="component" value="Chromosome"/>
</dbReference>
<dbReference type="KEGG" id="sdn:Sden_1318"/>
<dbReference type="EMBL" id="CP000302">
    <property type="protein sequence ID" value="ABE54604.1"/>
    <property type="molecule type" value="Genomic_DNA"/>
</dbReference>
<organism evidence="1 2">
    <name type="scientific">Shewanella denitrificans (strain OS217 / ATCC BAA-1090 / DSM 15013)</name>
    <dbReference type="NCBI Taxonomy" id="318161"/>
    <lineage>
        <taxon>Bacteria</taxon>
        <taxon>Pseudomonadati</taxon>
        <taxon>Pseudomonadota</taxon>
        <taxon>Gammaproteobacteria</taxon>
        <taxon>Alteromonadales</taxon>
        <taxon>Shewanellaceae</taxon>
        <taxon>Shewanella</taxon>
    </lineage>
</organism>
<dbReference type="OrthoDB" id="6267576at2"/>